<dbReference type="InterPro" id="IPR000595">
    <property type="entry name" value="cNMP-bd_dom"/>
</dbReference>
<gene>
    <name evidence="30" type="ORF">TREES_T100003694</name>
</gene>
<dbReference type="Proteomes" id="UP000011518">
    <property type="component" value="Unassembled WGS sequence"/>
</dbReference>
<dbReference type="GO" id="GO:0017071">
    <property type="term" value="C:intracellular cyclic nucleotide activated cation channel complex"/>
    <property type="evidence" value="ECO:0007669"/>
    <property type="project" value="TreeGrafter"/>
</dbReference>
<evidence type="ECO:0000256" key="4">
    <source>
        <dbReference type="ARBA" id="ARBA00022535"/>
    </source>
</evidence>
<dbReference type="SUPFAM" id="SSF51206">
    <property type="entry name" value="cAMP-binding domain-like"/>
    <property type="match status" value="2"/>
</dbReference>
<feature type="transmembrane region" description="Helical" evidence="28">
    <location>
        <begin position="172"/>
        <end position="192"/>
    </location>
</feature>
<evidence type="ECO:0000256" key="23">
    <source>
        <dbReference type="ARBA" id="ARBA00044728"/>
    </source>
</evidence>
<feature type="compositionally biased region" description="Polar residues" evidence="27">
    <location>
        <begin position="1"/>
        <end position="11"/>
    </location>
</feature>
<evidence type="ECO:0000256" key="15">
    <source>
        <dbReference type="ARBA" id="ARBA00023286"/>
    </source>
</evidence>
<evidence type="ECO:0000256" key="9">
    <source>
        <dbReference type="ARBA" id="ARBA00022741"/>
    </source>
</evidence>
<reference evidence="31" key="1">
    <citation type="submission" date="2012-07" db="EMBL/GenBank/DDBJ databases">
        <title>Genome of the Chinese tree shrew, a rising model animal genetically related to primates.</title>
        <authorList>
            <person name="Zhang G."/>
            <person name="Fan Y."/>
            <person name="Yao Y."/>
            <person name="Huang Z."/>
        </authorList>
    </citation>
    <scope>NUCLEOTIDE SEQUENCE [LARGE SCALE GENOMIC DNA]</scope>
</reference>
<keyword evidence="5" id="KW-0116">cAMP-binding</keyword>
<dbReference type="Gene3D" id="1.20.5.300">
    <property type="match status" value="1"/>
</dbReference>
<comment type="catalytic activity">
    <reaction evidence="21">
        <text>Rb(+)(in) = Rb(+)(out)</text>
        <dbReference type="Rhea" id="RHEA:78547"/>
        <dbReference type="ChEBI" id="CHEBI:49847"/>
    </reaction>
</comment>
<dbReference type="FunFam" id="1.10.287.630:FF:000001">
    <property type="entry name" value="Cyclic nucleotide-gated channel alpha 3"/>
    <property type="match status" value="1"/>
</dbReference>
<comment type="similarity">
    <text evidence="19">Belongs to the cyclic nucleotide-gated cation channel (TC 1.A.1.5) family. CNGA2 subfamily.</text>
</comment>
<keyword evidence="14" id="KW-0114">cAMP</keyword>
<feature type="transmembrane region" description="Helical" evidence="28">
    <location>
        <begin position="140"/>
        <end position="160"/>
    </location>
</feature>
<evidence type="ECO:0000256" key="8">
    <source>
        <dbReference type="ARBA" id="ARBA00022725"/>
    </source>
</evidence>
<comment type="catalytic activity">
    <reaction evidence="1">
        <text>NH4(+)(in) = NH4(+)(out)</text>
        <dbReference type="Rhea" id="RHEA:28747"/>
        <dbReference type="ChEBI" id="CHEBI:28938"/>
    </reaction>
</comment>
<dbReference type="PROSITE" id="PS00888">
    <property type="entry name" value="CNMP_BINDING_1"/>
    <property type="match status" value="2"/>
</dbReference>
<evidence type="ECO:0000256" key="17">
    <source>
        <dbReference type="ARBA" id="ARBA00034430"/>
    </source>
</evidence>
<keyword evidence="4" id="KW-0140">cGMP</keyword>
<evidence type="ECO:0000256" key="5">
    <source>
        <dbReference type="ARBA" id="ARBA00022566"/>
    </source>
</evidence>
<evidence type="ECO:0000256" key="21">
    <source>
        <dbReference type="ARBA" id="ARBA00044657"/>
    </source>
</evidence>
<dbReference type="InParanoid" id="L8Y066"/>
<dbReference type="AlphaFoldDB" id="L8Y066"/>
<evidence type="ECO:0000256" key="18">
    <source>
        <dbReference type="ARBA" id="ARBA00036239"/>
    </source>
</evidence>
<dbReference type="SUPFAM" id="SSF81324">
    <property type="entry name" value="Voltage-gated potassium channels"/>
    <property type="match status" value="1"/>
</dbReference>
<keyword evidence="13 28" id="KW-0472">Membrane</keyword>
<sequence>MTEKSNGVKSSPANNHNHHAPPAVKANGKDEHRTTSRPQSAAEDDTSSELQRLAEMDAPQRGRGGFRRIVRLVGVIREWANKNFREEEPRPDSFLERFRGPELQTVTTQQGDGKGNKDGEGKGTKKKFELFVLDPAGDWYYRWLFCIAMPVLYNWCLLVARACFSDLQKGYYLVWLVLDYFSDVVYIADLFIRLRTGFLEQGLLVKDTKKLRDNYIHTLQFKLDVASIIPTDLIYFAVGIHSPELRFNRLLHFARMFEFFDRTETRTSYPNIFRISNLVLYILVIIHWNACIYYAISKSIGFGVDTWVYPNITDPEYGYLAREYIYCIFWSTLTLTTIGETPPPVKDEEYLFVIFDFLIGVLIFATIVGNVGSMISNMNATRAEFQAKIDAVKHYMQFRKVSKEMEAKVIKWFDYLWTNKKTVDEREVLKNLPAKLRAEIAINVHLSTLKKVRIFQDCEAGLLVELVLKLRPQVFSPGDYICRKGDIGKEMYIIKEGKLAVVADDELVLKLRPQVFSPGDYICRKGDIGKEMYIIKEGKLAVVADDGVTQYALLSAGSCFGEISILNIKGSKMGNRRTANIRSLGYSDLFCLSKDDLMEAVTEYPDAKKVLEERGREILMKEGLLDESEVAASMEVDVQEKLEQLETNMETLYTRFSRLLAEYTGAQQKLKQRITVLETKMKQHSEDDYLSDGINSPELAAAEQP</sequence>
<keyword evidence="11" id="KW-0142">cGMP-binding</keyword>
<evidence type="ECO:0000256" key="1">
    <source>
        <dbReference type="ARBA" id="ARBA00000309"/>
    </source>
</evidence>
<dbReference type="FunFam" id="1.10.287.70:FF:000030">
    <property type="entry name" value="Cyclic nucleotide-gated channel alpha 3"/>
    <property type="match status" value="1"/>
</dbReference>
<feature type="domain" description="Cyclic nucleotide-binding" evidence="29">
    <location>
        <begin position="506"/>
        <end position="609"/>
    </location>
</feature>
<dbReference type="GO" id="GO:0005222">
    <property type="term" value="F:intracellularly cAMP-activated cation channel activity"/>
    <property type="evidence" value="ECO:0007669"/>
    <property type="project" value="TreeGrafter"/>
</dbReference>
<dbReference type="PANTHER" id="PTHR45638:SF3">
    <property type="entry name" value="CYCLIC NUCLEOTIDE-GATED OLFACTORY CHANNEL"/>
    <property type="match status" value="1"/>
</dbReference>
<dbReference type="GO" id="GO:0005223">
    <property type="term" value="F:intracellularly cGMP-activated cation channel activity"/>
    <property type="evidence" value="ECO:0007669"/>
    <property type="project" value="TreeGrafter"/>
</dbReference>
<name>L8Y066_TUPCH</name>
<comment type="function">
    <text evidence="23">Pore-forming subunit of the olfactory cyclic nucleotide-gated channel. Operates in the cilia of olfactory sensory neurons where chemical stimulation of the odorant is converted to an electrical signal. Mediates odorant-induced cAMP-dependent Ca(2+) influx triggering neuron depolarization. The rise of intracellular Ca(2+) levels potentiates the olfactory response by activating Ca(2+)-dependent Cl(-) channels, but it also serves as a negative feedback signal to desensitize the channel for rapid adaptation to odorants. Conducts cAMP- and cGMP-gated ion currents, with permeability for monovalent and divalent cations.</text>
</comment>
<feature type="compositionally biased region" description="Low complexity" evidence="27">
    <location>
        <begin position="12"/>
        <end position="23"/>
    </location>
</feature>
<keyword evidence="8" id="KW-0552">Olfaction</keyword>
<dbReference type="EMBL" id="KB370239">
    <property type="protein sequence ID" value="ELV09562.1"/>
    <property type="molecule type" value="Genomic_DNA"/>
</dbReference>
<dbReference type="PROSITE" id="PS00889">
    <property type="entry name" value="CNMP_BINDING_2"/>
    <property type="match status" value="1"/>
</dbReference>
<feature type="transmembrane region" description="Helical" evidence="28">
    <location>
        <begin position="350"/>
        <end position="372"/>
    </location>
</feature>
<dbReference type="GO" id="GO:0044877">
    <property type="term" value="F:protein-containing complex binding"/>
    <property type="evidence" value="ECO:0007669"/>
    <property type="project" value="TreeGrafter"/>
</dbReference>
<keyword evidence="12" id="KW-0406">Ion transport</keyword>
<keyword evidence="7 28" id="KW-0812">Transmembrane</keyword>
<feature type="region of interest" description="Disordered" evidence="27">
    <location>
        <begin position="683"/>
        <end position="705"/>
    </location>
</feature>
<dbReference type="PANTHER" id="PTHR45638">
    <property type="entry name" value="CYCLIC NUCLEOTIDE-GATED CATION CHANNEL SUBUNIT A"/>
    <property type="match status" value="1"/>
</dbReference>
<keyword evidence="10 28" id="KW-1133">Transmembrane helix</keyword>
<proteinExistence type="inferred from homology"/>
<comment type="subcellular location">
    <subcellularLocation>
        <location evidence="2">Cell projection</location>
        <location evidence="2">Cilium membrane</location>
        <topology evidence="2">Multi-pass membrane protein</topology>
    </subcellularLocation>
</comment>
<feature type="transmembrane region" description="Helical" evidence="28">
    <location>
        <begin position="278"/>
        <end position="296"/>
    </location>
</feature>
<evidence type="ECO:0000313" key="31">
    <source>
        <dbReference type="Proteomes" id="UP000011518"/>
    </source>
</evidence>
<evidence type="ECO:0000256" key="11">
    <source>
        <dbReference type="ARBA" id="ARBA00022992"/>
    </source>
</evidence>
<keyword evidence="9" id="KW-0547">Nucleotide-binding</keyword>
<evidence type="ECO:0000256" key="25">
    <source>
        <dbReference type="ARBA" id="ARBA00044795"/>
    </source>
</evidence>
<evidence type="ECO:0000256" key="13">
    <source>
        <dbReference type="ARBA" id="ARBA00023136"/>
    </source>
</evidence>
<dbReference type="Pfam" id="PF16526">
    <property type="entry name" value="CLZ"/>
    <property type="match status" value="1"/>
</dbReference>
<dbReference type="CDD" id="cd00038">
    <property type="entry name" value="CAP_ED"/>
    <property type="match status" value="1"/>
</dbReference>
<dbReference type="GO" id="GO:0030553">
    <property type="term" value="F:cGMP binding"/>
    <property type="evidence" value="ECO:0007669"/>
    <property type="project" value="UniProtKB-KW"/>
</dbReference>
<evidence type="ECO:0000259" key="29">
    <source>
        <dbReference type="PROSITE" id="PS50042"/>
    </source>
</evidence>
<dbReference type="SMART" id="SM00100">
    <property type="entry name" value="cNMP"/>
    <property type="match status" value="1"/>
</dbReference>
<dbReference type="Gene3D" id="1.10.287.630">
    <property type="entry name" value="Helix hairpin bin"/>
    <property type="match status" value="1"/>
</dbReference>
<keyword evidence="6" id="KW-0716">Sensory transduction</keyword>
<dbReference type="STRING" id="246437.L8Y066"/>
<keyword evidence="15" id="KW-1071">Ligand-gated ion channel</keyword>
<dbReference type="GO" id="GO:0060170">
    <property type="term" value="C:ciliary membrane"/>
    <property type="evidence" value="ECO:0007669"/>
    <property type="project" value="UniProtKB-SubCell"/>
</dbReference>
<feature type="region of interest" description="Disordered" evidence="27">
    <location>
        <begin position="1"/>
        <end position="49"/>
    </location>
</feature>
<dbReference type="FunFam" id="2.60.120.10:FF:000002">
    <property type="entry name" value="Cyclic nucleotide gated channel alpha 1a"/>
    <property type="match status" value="1"/>
</dbReference>
<dbReference type="FunFam" id="1.20.5.300:FF:000002">
    <property type="entry name" value="Cyclic nucleotide-gated channel alpha 3"/>
    <property type="match status" value="1"/>
</dbReference>
<dbReference type="GO" id="GO:0007608">
    <property type="term" value="P:sensory perception of smell"/>
    <property type="evidence" value="ECO:0007669"/>
    <property type="project" value="UniProtKB-KW"/>
</dbReference>
<evidence type="ECO:0000256" key="22">
    <source>
        <dbReference type="ARBA" id="ARBA00044691"/>
    </source>
</evidence>
<evidence type="ECO:0000256" key="6">
    <source>
        <dbReference type="ARBA" id="ARBA00022606"/>
    </source>
</evidence>
<dbReference type="GO" id="GO:0030552">
    <property type="term" value="F:cAMP binding"/>
    <property type="evidence" value="ECO:0007669"/>
    <property type="project" value="UniProtKB-KW"/>
</dbReference>
<evidence type="ECO:0000256" key="26">
    <source>
        <dbReference type="ARBA" id="ARBA00044831"/>
    </source>
</evidence>
<keyword evidence="31" id="KW-1185">Reference proteome</keyword>
<evidence type="ECO:0000256" key="2">
    <source>
        <dbReference type="ARBA" id="ARBA00004272"/>
    </source>
</evidence>
<dbReference type="Pfam" id="PF00027">
    <property type="entry name" value="cNMP_binding"/>
    <property type="match status" value="1"/>
</dbReference>
<feature type="domain" description="Cyclic nucleotide-binding" evidence="29">
    <location>
        <begin position="454"/>
        <end position="505"/>
    </location>
</feature>
<dbReference type="Gene3D" id="1.10.287.70">
    <property type="match status" value="1"/>
</dbReference>
<evidence type="ECO:0000256" key="19">
    <source>
        <dbReference type="ARBA" id="ARBA00038139"/>
    </source>
</evidence>
<reference evidence="31" key="2">
    <citation type="journal article" date="2013" name="Nat. Commun.">
        <title>Genome of the Chinese tree shrew.</title>
        <authorList>
            <person name="Fan Y."/>
            <person name="Huang Z.Y."/>
            <person name="Cao C.C."/>
            <person name="Chen C.S."/>
            <person name="Chen Y.X."/>
            <person name="Fan D.D."/>
            <person name="He J."/>
            <person name="Hou H.L."/>
            <person name="Hu L."/>
            <person name="Hu X.T."/>
            <person name="Jiang X.T."/>
            <person name="Lai R."/>
            <person name="Lang Y.S."/>
            <person name="Liang B."/>
            <person name="Liao S.G."/>
            <person name="Mu D."/>
            <person name="Ma Y.Y."/>
            <person name="Niu Y.Y."/>
            <person name="Sun X.Q."/>
            <person name="Xia J.Q."/>
            <person name="Xiao J."/>
            <person name="Xiong Z.Q."/>
            <person name="Xu L."/>
            <person name="Yang L."/>
            <person name="Zhang Y."/>
            <person name="Zhao W."/>
            <person name="Zhao X.D."/>
            <person name="Zheng Y.T."/>
            <person name="Zhou J.M."/>
            <person name="Zhu Y.B."/>
            <person name="Zhang G.J."/>
            <person name="Wang J."/>
            <person name="Yao Y.G."/>
        </authorList>
    </citation>
    <scope>NUCLEOTIDE SEQUENCE [LARGE SCALE GENOMIC DNA]</scope>
</reference>
<comment type="subunit">
    <text evidence="24">The olfactory cyclic nucleotide-gated channel is an heterotetramer composed of CNGA2, CNGA4 and CNGB1b subunits with 2:1:1 stoichiometry.</text>
</comment>
<accession>L8Y066</accession>
<evidence type="ECO:0000256" key="12">
    <source>
        <dbReference type="ARBA" id="ARBA00023065"/>
    </source>
</evidence>
<comment type="catalytic activity">
    <reaction evidence="18">
        <text>Na(+)(in) = Na(+)(out)</text>
        <dbReference type="Rhea" id="RHEA:34963"/>
        <dbReference type="ChEBI" id="CHEBI:29101"/>
    </reaction>
</comment>
<comment type="catalytic activity">
    <reaction evidence="22">
        <text>Cs(+)(in) = Cs(+)(out)</text>
        <dbReference type="Rhea" id="RHEA:78555"/>
        <dbReference type="ChEBI" id="CHEBI:49547"/>
    </reaction>
</comment>
<dbReference type="InterPro" id="IPR005821">
    <property type="entry name" value="Ion_trans_dom"/>
</dbReference>
<dbReference type="FunCoup" id="L8Y066">
    <property type="interactions" value="567"/>
</dbReference>
<dbReference type="InterPro" id="IPR032406">
    <property type="entry name" value="CLZ_dom"/>
</dbReference>
<dbReference type="PROSITE" id="PS50042">
    <property type="entry name" value="CNMP_BINDING_3"/>
    <property type="match status" value="2"/>
</dbReference>
<evidence type="ECO:0000256" key="28">
    <source>
        <dbReference type="SAM" id="Phobius"/>
    </source>
</evidence>
<dbReference type="InterPro" id="IPR018488">
    <property type="entry name" value="cNMP-bd_CS"/>
</dbReference>
<dbReference type="InterPro" id="IPR018490">
    <property type="entry name" value="cNMP-bd_dom_sf"/>
</dbReference>
<dbReference type="Pfam" id="PF00520">
    <property type="entry name" value="Ion_trans"/>
    <property type="match status" value="1"/>
</dbReference>
<evidence type="ECO:0000256" key="7">
    <source>
        <dbReference type="ARBA" id="ARBA00022692"/>
    </source>
</evidence>
<evidence type="ECO:0000256" key="27">
    <source>
        <dbReference type="SAM" id="MobiDB-lite"/>
    </source>
</evidence>
<dbReference type="eggNOG" id="KOG0500">
    <property type="taxonomic scope" value="Eukaryota"/>
</dbReference>
<evidence type="ECO:0000256" key="3">
    <source>
        <dbReference type="ARBA" id="ARBA00022448"/>
    </source>
</evidence>
<dbReference type="InterPro" id="IPR050866">
    <property type="entry name" value="CNG_cation_channel"/>
</dbReference>
<evidence type="ECO:0000313" key="30">
    <source>
        <dbReference type="EMBL" id="ELV09562.1"/>
    </source>
</evidence>
<keyword evidence="16" id="KW-0407">Ion channel</keyword>
<evidence type="ECO:0000256" key="14">
    <source>
        <dbReference type="ARBA" id="ARBA00023149"/>
    </source>
</evidence>
<keyword evidence="3" id="KW-0813">Transport</keyword>
<evidence type="ECO:0000256" key="24">
    <source>
        <dbReference type="ARBA" id="ARBA00044765"/>
    </source>
</evidence>
<protein>
    <recommendedName>
        <fullName evidence="25">Cyclic nucleotide-gated channel alpha-2</fullName>
    </recommendedName>
    <alternativeName>
        <fullName evidence="26">Olfactory cyclic nucleotide-gated channel subunit 1</fullName>
    </alternativeName>
</protein>
<comment type="catalytic activity">
    <reaction evidence="20">
        <text>Li(+)(in) = Li(+)(out)</text>
        <dbReference type="Rhea" id="RHEA:78551"/>
        <dbReference type="ChEBI" id="CHEBI:49713"/>
    </reaction>
</comment>
<organism evidence="30 31">
    <name type="scientific">Tupaia chinensis</name>
    <name type="common">Chinese tree shrew</name>
    <name type="synonym">Tupaia belangeri chinensis</name>
    <dbReference type="NCBI Taxonomy" id="246437"/>
    <lineage>
        <taxon>Eukaryota</taxon>
        <taxon>Metazoa</taxon>
        <taxon>Chordata</taxon>
        <taxon>Craniata</taxon>
        <taxon>Vertebrata</taxon>
        <taxon>Euteleostomi</taxon>
        <taxon>Mammalia</taxon>
        <taxon>Eutheria</taxon>
        <taxon>Euarchontoglires</taxon>
        <taxon>Scandentia</taxon>
        <taxon>Tupaiidae</taxon>
        <taxon>Tupaia</taxon>
    </lineage>
</organism>
<dbReference type="InterPro" id="IPR014710">
    <property type="entry name" value="RmlC-like_jellyroll"/>
</dbReference>
<dbReference type="Gene3D" id="2.60.120.10">
    <property type="entry name" value="Jelly Rolls"/>
    <property type="match status" value="2"/>
</dbReference>
<evidence type="ECO:0000256" key="10">
    <source>
        <dbReference type="ARBA" id="ARBA00022989"/>
    </source>
</evidence>
<comment type="catalytic activity">
    <reaction evidence="17">
        <text>K(+)(in) = K(+)(out)</text>
        <dbReference type="Rhea" id="RHEA:29463"/>
        <dbReference type="ChEBI" id="CHEBI:29103"/>
    </reaction>
</comment>
<evidence type="ECO:0000256" key="16">
    <source>
        <dbReference type="ARBA" id="ARBA00023303"/>
    </source>
</evidence>
<evidence type="ECO:0000256" key="20">
    <source>
        <dbReference type="ARBA" id="ARBA00044635"/>
    </source>
</evidence>